<dbReference type="RefSeq" id="WP_227205451.1">
    <property type="nucleotide sequence ID" value="NZ_JAJCLO010000001.1"/>
</dbReference>
<dbReference type="InterPro" id="IPR050194">
    <property type="entry name" value="Glycosyltransferase_grp1"/>
</dbReference>
<dbReference type="PANTHER" id="PTHR45947">
    <property type="entry name" value="SULFOQUINOVOSYL TRANSFERASE SQD2"/>
    <property type="match status" value="1"/>
</dbReference>
<keyword evidence="3" id="KW-1185">Reference proteome</keyword>
<dbReference type="PANTHER" id="PTHR45947:SF3">
    <property type="entry name" value="SULFOQUINOVOSYL TRANSFERASE SQD2"/>
    <property type="match status" value="1"/>
</dbReference>
<gene>
    <name evidence="2" type="ORF">PTZ04_06440</name>
</gene>
<sequence length="385" mass="44863">MKKKVLIVAGGYLPGKNYGGPVTSLVNFVELLKDDFEIHIVTSDHDLKDNKRFETIQYGWNTCNGAKVLYLADKEKTLNYLKKVALIVHPDLIYCNSIFDYKFTIPFVKIAHSMKKPLLLAARGEMQPNALKTKSWKKKPYLGYLKKMLHYPEIYFQGSSDDERKNIQNVLEIETQKCFTLSNIPNIKFLSQNTNYEDKRDKILRIITVSRVHPIKNLLYSLELLKKVDFNVQFDIYGPIEEEIYWKKCQQVISTLNSNISVTYKGYLDTEEKFKAYDSHDVFLFPTITENFGHVISEAMSSGCPVIISNNTPWSWINEKKCGYALPLEDDDAYLKALYSIKEMDKEKYAQLRYQCQCETRAFLAIDRLKKDYITVFDKIMIEEK</sequence>
<dbReference type="Proteomes" id="UP001215087">
    <property type="component" value="Unassembled WGS sequence"/>
</dbReference>
<organism evidence="2 3">
    <name type="scientific">Eubacterium limosum</name>
    <dbReference type="NCBI Taxonomy" id="1736"/>
    <lineage>
        <taxon>Bacteria</taxon>
        <taxon>Bacillati</taxon>
        <taxon>Bacillota</taxon>
        <taxon>Clostridia</taxon>
        <taxon>Eubacteriales</taxon>
        <taxon>Eubacteriaceae</taxon>
        <taxon>Eubacterium</taxon>
    </lineage>
</organism>
<dbReference type="SUPFAM" id="SSF53756">
    <property type="entry name" value="UDP-Glycosyltransferase/glycogen phosphorylase"/>
    <property type="match status" value="1"/>
</dbReference>
<dbReference type="CDD" id="cd03801">
    <property type="entry name" value="GT4_PimA-like"/>
    <property type="match status" value="1"/>
</dbReference>
<name>A0ABT5ULW4_EUBLI</name>
<protein>
    <submittedName>
        <fullName evidence="2">Glycosyltransferase family 4 protein</fullName>
    </submittedName>
</protein>
<comment type="caution">
    <text evidence="2">The sequence shown here is derived from an EMBL/GenBank/DDBJ whole genome shotgun (WGS) entry which is preliminary data.</text>
</comment>
<dbReference type="Gene3D" id="3.40.50.2000">
    <property type="entry name" value="Glycogen Phosphorylase B"/>
    <property type="match status" value="2"/>
</dbReference>
<evidence type="ECO:0000313" key="3">
    <source>
        <dbReference type="Proteomes" id="UP001215087"/>
    </source>
</evidence>
<feature type="domain" description="Glycosyl transferase family 1" evidence="1">
    <location>
        <begin position="200"/>
        <end position="354"/>
    </location>
</feature>
<dbReference type="Pfam" id="PF00534">
    <property type="entry name" value="Glycos_transf_1"/>
    <property type="match status" value="1"/>
</dbReference>
<dbReference type="InterPro" id="IPR001296">
    <property type="entry name" value="Glyco_trans_1"/>
</dbReference>
<evidence type="ECO:0000313" key="2">
    <source>
        <dbReference type="EMBL" id="MDE1469888.1"/>
    </source>
</evidence>
<accession>A0ABT5ULW4</accession>
<evidence type="ECO:0000259" key="1">
    <source>
        <dbReference type="Pfam" id="PF00534"/>
    </source>
</evidence>
<proteinExistence type="predicted"/>
<dbReference type="EMBL" id="JAQSVD010000003">
    <property type="protein sequence ID" value="MDE1469888.1"/>
    <property type="molecule type" value="Genomic_DNA"/>
</dbReference>
<reference evidence="2 3" key="1">
    <citation type="submission" date="2023-02" db="EMBL/GenBank/DDBJ databases">
        <title>Comparative genome analysis of Eubacterium limosum species.</title>
        <authorList>
            <person name="Bak J.E."/>
        </authorList>
    </citation>
    <scope>NUCLEOTIDE SEQUENCE [LARGE SCALE GENOMIC DNA]</scope>
    <source>
        <strain evidence="2 3">KGMB01548</strain>
    </source>
</reference>